<dbReference type="Pfam" id="PF00096">
    <property type="entry name" value="zf-C2H2"/>
    <property type="match status" value="3"/>
</dbReference>
<dbReference type="InterPro" id="IPR036236">
    <property type="entry name" value="Znf_C2H2_sf"/>
</dbReference>
<dbReference type="PANTHER" id="PTHR24406">
    <property type="entry name" value="TRANSCRIPTIONAL REPRESSOR CTCFL-RELATED"/>
    <property type="match status" value="1"/>
</dbReference>
<evidence type="ECO:0000256" key="3">
    <source>
        <dbReference type="ARBA" id="ARBA00022737"/>
    </source>
</evidence>
<dbReference type="SMART" id="SM00355">
    <property type="entry name" value="ZnF_C2H2"/>
    <property type="match status" value="4"/>
</dbReference>
<feature type="domain" description="C2H2-type" evidence="8">
    <location>
        <begin position="272"/>
        <end position="296"/>
    </location>
</feature>
<keyword evidence="5" id="KW-0862">Zinc</keyword>
<evidence type="ECO:0000259" key="8">
    <source>
        <dbReference type="PROSITE" id="PS50157"/>
    </source>
</evidence>
<protein>
    <recommendedName>
        <fullName evidence="8">C2H2-type domain-containing protein</fullName>
    </recommendedName>
</protein>
<evidence type="ECO:0000256" key="6">
    <source>
        <dbReference type="ARBA" id="ARBA00023242"/>
    </source>
</evidence>
<keyword evidence="10" id="KW-1185">Reference proteome</keyword>
<evidence type="ECO:0000313" key="10">
    <source>
        <dbReference type="Proteomes" id="UP001148838"/>
    </source>
</evidence>
<feature type="domain" description="C2H2-type" evidence="8">
    <location>
        <begin position="88"/>
        <end position="115"/>
    </location>
</feature>
<keyword evidence="4 7" id="KW-0863">Zinc-finger</keyword>
<evidence type="ECO:0000256" key="5">
    <source>
        <dbReference type="ARBA" id="ARBA00022833"/>
    </source>
</evidence>
<keyword evidence="2" id="KW-0479">Metal-binding</keyword>
<gene>
    <name evidence="9" type="ORF">ANN_25134</name>
</gene>
<comment type="caution">
    <text evidence="9">The sequence shown here is derived from an EMBL/GenBank/DDBJ whole genome shotgun (WGS) entry which is preliminary data.</text>
</comment>
<keyword evidence="6" id="KW-0539">Nucleus</keyword>
<accession>A0ABQ8S0M9</accession>
<reference evidence="9 10" key="1">
    <citation type="journal article" date="2022" name="Allergy">
        <title>Genome assembly and annotation of Periplaneta americana reveal a comprehensive cockroach allergen profile.</title>
        <authorList>
            <person name="Wang L."/>
            <person name="Xiong Q."/>
            <person name="Saelim N."/>
            <person name="Wang L."/>
            <person name="Nong W."/>
            <person name="Wan A.T."/>
            <person name="Shi M."/>
            <person name="Liu X."/>
            <person name="Cao Q."/>
            <person name="Hui J.H.L."/>
            <person name="Sookrung N."/>
            <person name="Leung T.F."/>
            <person name="Tungtrongchitr A."/>
            <person name="Tsui S.K.W."/>
        </authorList>
    </citation>
    <scope>NUCLEOTIDE SEQUENCE [LARGE SCALE GENOMIC DNA]</scope>
    <source>
        <strain evidence="9">PWHHKU_190912</strain>
    </source>
</reference>
<proteinExistence type="predicted"/>
<dbReference type="Gene3D" id="3.30.160.60">
    <property type="entry name" value="Classic Zinc Finger"/>
    <property type="match status" value="4"/>
</dbReference>
<evidence type="ECO:0000256" key="4">
    <source>
        <dbReference type="ARBA" id="ARBA00022771"/>
    </source>
</evidence>
<dbReference type="Proteomes" id="UP001148838">
    <property type="component" value="Unassembled WGS sequence"/>
</dbReference>
<evidence type="ECO:0000256" key="2">
    <source>
        <dbReference type="ARBA" id="ARBA00022723"/>
    </source>
</evidence>
<dbReference type="EMBL" id="JAJSOF020000038">
    <property type="protein sequence ID" value="KAJ4427486.1"/>
    <property type="molecule type" value="Genomic_DNA"/>
</dbReference>
<keyword evidence="3" id="KW-0677">Repeat</keyword>
<dbReference type="InterPro" id="IPR050888">
    <property type="entry name" value="ZnF_C2H2-type_TF"/>
</dbReference>
<evidence type="ECO:0000256" key="7">
    <source>
        <dbReference type="PROSITE-ProRule" id="PRU00042"/>
    </source>
</evidence>
<evidence type="ECO:0000256" key="1">
    <source>
        <dbReference type="ARBA" id="ARBA00004123"/>
    </source>
</evidence>
<comment type="subcellular location">
    <subcellularLocation>
        <location evidence="1">Nucleus</location>
    </subcellularLocation>
</comment>
<name>A0ABQ8S0M9_PERAM</name>
<organism evidence="9 10">
    <name type="scientific">Periplaneta americana</name>
    <name type="common">American cockroach</name>
    <name type="synonym">Blatta americana</name>
    <dbReference type="NCBI Taxonomy" id="6978"/>
    <lineage>
        <taxon>Eukaryota</taxon>
        <taxon>Metazoa</taxon>
        <taxon>Ecdysozoa</taxon>
        <taxon>Arthropoda</taxon>
        <taxon>Hexapoda</taxon>
        <taxon>Insecta</taxon>
        <taxon>Pterygota</taxon>
        <taxon>Neoptera</taxon>
        <taxon>Polyneoptera</taxon>
        <taxon>Dictyoptera</taxon>
        <taxon>Blattodea</taxon>
        <taxon>Blattoidea</taxon>
        <taxon>Blattidae</taxon>
        <taxon>Blattinae</taxon>
        <taxon>Periplaneta</taxon>
    </lineage>
</organism>
<dbReference type="PROSITE" id="PS50157">
    <property type="entry name" value="ZINC_FINGER_C2H2_2"/>
    <property type="match status" value="4"/>
</dbReference>
<dbReference type="SUPFAM" id="SSF57667">
    <property type="entry name" value="beta-beta-alpha zinc fingers"/>
    <property type="match status" value="3"/>
</dbReference>
<feature type="domain" description="C2H2-type" evidence="8">
    <location>
        <begin position="243"/>
        <end position="270"/>
    </location>
</feature>
<dbReference type="InterPro" id="IPR013087">
    <property type="entry name" value="Znf_C2H2_type"/>
</dbReference>
<feature type="domain" description="C2H2-type" evidence="8">
    <location>
        <begin position="162"/>
        <end position="189"/>
    </location>
</feature>
<evidence type="ECO:0000313" key="9">
    <source>
        <dbReference type="EMBL" id="KAJ4427486.1"/>
    </source>
</evidence>
<sequence>MCGLQLFRCYLTPSSEPTRSRRYLNFAACCVGRVKEDEESMQYYTDLLPVQEEATFITYSAGDNCSNNMTIPNDVTNPLETEDFYAKFVCAKCGKMYSQKRNLTTHMRLECGMEPQFVCPRCKLPSHGLWSYPGNTRFEEQDSNIYSTYANVVQNNKAIGQFKCPRCSKTYRHYRTLKRHLKLECGKQPQFQCPFCPRHLYGVWDGYTDSIQFPTFEQIIKEKTPEAQSGQVIPQSDSEPKAYSCPICGKLYRWRSNMLRHRRQECGKEPQFQCPYCPKKTKQKGNLIMHVKTIHSSVIQS</sequence>